<name>A0ABT3XUV3_9FLAO</name>
<feature type="transmembrane region" description="Helical" evidence="1">
    <location>
        <begin position="269"/>
        <end position="285"/>
    </location>
</feature>
<evidence type="ECO:0008006" key="4">
    <source>
        <dbReference type="Google" id="ProtNLM"/>
    </source>
</evidence>
<keyword evidence="3" id="KW-1185">Reference proteome</keyword>
<feature type="transmembrane region" description="Helical" evidence="1">
    <location>
        <begin position="174"/>
        <end position="192"/>
    </location>
</feature>
<feature type="transmembrane region" description="Helical" evidence="1">
    <location>
        <begin position="15"/>
        <end position="45"/>
    </location>
</feature>
<evidence type="ECO:0000256" key="1">
    <source>
        <dbReference type="SAM" id="Phobius"/>
    </source>
</evidence>
<feature type="transmembrane region" description="Helical" evidence="1">
    <location>
        <begin position="143"/>
        <end position="167"/>
    </location>
</feature>
<keyword evidence="1" id="KW-0472">Membrane</keyword>
<dbReference type="Proteomes" id="UP001073122">
    <property type="component" value="Unassembled WGS sequence"/>
</dbReference>
<reference evidence="2" key="1">
    <citation type="submission" date="2022-10" db="EMBL/GenBank/DDBJ databases">
        <title>Chryseobacterium sp. nov., a novel bacterial species.</title>
        <authorList>
            <person name="Cao Y."/>
        </authorList>
    </citation>
    <scope>NUCLEOTIDE SEQUENCE</scope>
    <source>
        <strain evidence="2">CCTCC AB2015118</strain>
    </source>
</reference>
<feature type="transmembrane region" description="Helical" evidence="1">
    <location>
        <begin position="66"/>
        <end position="89"/>
    </location>
</feature>
<evidence type="ECO:0000313" key="3">
    <source>
        <dbReference type="Proteomes" id="UP001073122"/>
    </source>
</evidence>
<feature type="transmembrane region" description="Helical" evidence="1">
    <location>
        <begin position="291"/>
        <end position="313"/>
    </location>
</feature>
<protein>
    <recommendedName>
        <fullName evidence="4">Beta-carotene 15,15'-monooxygenase</fullName>
    </recommendedName>
</protein>
<comment type="caution">
    <text evidence="2">The sequence shown here is derived from an EMBL/GenBank/DDBJ whole genome shotgun (WGS) entry which is preliminary data.</text>
</comment>
<dbReference type="EMBL" id="JAOVZW010000019">
    <property type="protein sequence ID" value="MCX8525439.1"/>
    <property type="molecule type" value="Genomic_DNA"/>
</dbReference>
<organism evidence="2 3">
    <name type="scientific">Chryseobacterium formosus</name>
    <dbReference type="NCBI Taxonomy" id="1537363"/>
    <lineage>
        <taxon>Bacteria</taxon>
        <taxon>Pseudomonadati</taxon>
        <taxon>Bacteroidota</taxon>
        <taxon>Flavobacteriia</taxon>
        <taxon>Flavobacteriales</taxon>
        <taxon>Weeksellaceae</taxon>
        <taxon>Chryseobacterium group</taxon>
        <taxon>Chryseobacterium</taxon>
    </lineage>
</organism>
<dbReference type="PROSITE" id="PS51257">
    <property type="entry name" value="PROKAR_LIPOPROTEIN"/>
    <property type="match status" value="1"/>
</dbReference>
<feature type="transmembrane region" description="Helical" evidence="1">
    <location>
        <begin position="118"/>
        <end position="137"/>
    </location>
</feature>
<evidence type="ECO:0000313" key="2">
    <source>
        <dbReference type="EMBL" id="MCX8525439.1"/>
    </source>
</evidence>
<gene>
    <name evidence="2" type="ORF">OF897_16105</name>
</gene>
<sequence length="323" mass="37209">MKNIVSHQNAEQLNFIMLLLAALISCVLPFDTFLFSYAVLGPLHYLTELHWLKNKDFFVPKKTVKIFVLLFVALSLFLFLNYISIFNLYSINNGFFVGFLLSAFFLISIYFIFKTKSILIKSLMIATLLFCVILYFFKPSVIILFGLFLPTIIHVYVFTAMFMIMGYLSSPNRLGLLSIVILLAVPFFIYFLPVENLALERSSAQNLFNLTGFKPISQWLVFFIGKTETAALIIKVQIFIAFAYTYHYLNWFSKTSVIGWSRSLEPKKMVLVAGIWILSIALYLINYQTGLLFLFVLSMIHVLAEFPLNAISFKTVFQKLFSK</sequence>
<proteinExistence type="predicted"/>
<dbReference type="RefSeq" id="WP_267266698.1">
    <property type="nucleotide sequence ID" value="NZ_JAOVZW010000019.1"/>
</dbReference>
<keyword evidence="1" id="KW-0812">Transmembrane</keyword>
<keyword evidence="1" id="KW-1133">Transmembrane helix</keyword>
<accession>A0ABT3XUV3</accession>
<feature type="transmembrane region" description="Helical" evidence="1">
    <location>
        <begin position="95"/>
        <end position="113"/>
    </location>
</feature>
<feature type="transmembrane region" description="Helical" evidence="1">
    <location>
        <begin position="229"/>
        <end position="249"/>
    </location>
</feature>